<dbReference type="Proteomes" id="UP000521676">
    <property type="component" value="Unassembled WGS sequence"/>
</dbReference>
<evidence type="ECO:0000313" key="11">
    <source>
        <dbReference type="EMBL" id="NWJ44468.1"/>
    </source>
</evidence>
<evidence type="ECO:0000256" key="5">
    <source>
        <dbReference type="ARBA" id="ARBA00022989"/>
    </source>
</evidence>
<dbReference type="RefSeq" id="WP_341468245.1">
    <property type="nucleotide sequence ID" value="NZ_CP128399.1"/>
</dbReference>
<dbReference type="InterPro" id="IPR013685">
    <property type="entry name" value="POTRA_FtsQ_type"/>
</dbReference>
<dbReference type="EMBL" id="JACATZ010000001">
    <property type="protein sequence ID" value="NWJ44468.1"/>
    <property type="molecule type" value="Genomic_DNA"/>
</dbReference>
<accession>A0A8T7LR48</accession>
<evidence type="ECO:0000256" key="8">
    <source>
        <dbReference type="SAM" id="MobiDB-lite"/>
    </source>
</evidence>
<evidence type="ECO:0000256" key="6">
    <source>
        <dbReference type="ARBA" id="ARBA00023136"/>
    </source>
</evidence>
<dbReference type="GO" id="GO:0005886">
    <property type="term" value="C:plasma membrane"/>
    <property type="evidence" value="ECO:0007669"/>
    <property type="project" value="TreeGrafter"/>
</dbReference>
<dbReference type="Gene3D" id="3.10.20.310">
    <property type="entry name" value="membrane protein fhac"/>
    <property type="match status" value="1"/>
</dbReference>
<evidence type="ECO:0000256" key="2">
    <source>
        <dbReference type="ARBA" id="ARBA00022475"/>
    </source>
</evidence>
<dbReference type="Pfam" id="PF08478">
    <property type="entry name" value="POTRA_1"/>
    <property type="match status" value="1"/>
</dbReference>
<dbReference type="Proteomes" id="UP001431572">
    <property type="component" value="Chromosome 1"/>
</dbReference>
<dbReference type="EMBL" id="CP128399">
    <property type="protein sequence ID" value="WJW66361.1"/>
    <property type="molecule type" value="Genomic_DNA"/>
</dbReference>
<dbReference type="InterPro" id="IPR034746">
    <property type="entry name" value="POTRA"/>
</dbReference>
<dbReference type="Pfam" id="PF03799">
    <property type="entry name" value="FtsQ_DivIB_C"/>
    <property type="match status" value="1"/>
</dbReference>
<evidence type="ECO:0000256" key="3">
    <source>
        <dbReference type="ARBA" id="ARBA00022618"/>
    </source>
</evidence>
<dbReference type="AlphaFoldDB" id="A0A8T7LR48"/>
<keyword evidence="7" id="KW-0131">Cell cycle</keyword>
<keyword evidence="14" id="KW-1185">Reference proteome</keyword>
<feature type="compositionally biased region" description="Polar residues" evidence="8">
    <location>
        <begin position="13"/>
        <end position="28"/>
    </location>
</feature>
<evidence type="ECO:0000256" key="7">
    <source>
        <dbReference type="ARBA" id="ARBA00023306"/>
    </source>
</evidence>
<feature type="transmembrane region" description="Helical" evidence="9">
    <location>
        <begin position="84"/>
        <end position="101"/>
    </location>
</feature>
<comment type="subcellular location">
    <subcellularLocation>
        <location evidence="1">Membrane</location>
    </subcellularLocation>
</comment>
<dbReference type="InterPro" id="IPR005548">
    <property type="entry name" value="Cell_div_FtsQ/DivIB_C"/>
</dbReference>
<reference evidence="12" key="2">
    <citation type="journal article" date="2024" name="Nature">
        <title>Anoxygenic phototroph of the Chloroflexota uses a type I reaction centre.</title>
        <authorList>
            <person name="Tsuji J.M."/>
            <person name="Shaw N.A."/>
            <person name="Nagashima S."/>
            <person name="Venkiteswaran J.J."/>
            <person name="Schiff S.L."/>
            <person name="Watanabe T."/>
            <person name="Fukui M."/>
            <person name="Hanada S."/>
            <person name="Tank M."/>
            <person name="Neufeld J.D."/>
        </authorList>
    </citation>
    <scope>NUCLEOTIDE SEQUENCE</scope>
    <source>
        <strain evidence="12">L227-S17</strain>
    </source>
</reference>
<keyword evidence="4 9" id="KW-0812">Transmembrane</keyword>
<evidence type="ECO:0000256" key="9">
    <source>
        <dbReference type="SAM" id="Phobius"/>
    </source>
</evidence>
<gene>
    <name evidence="11" type="ORF">HXX08_01180</name>
    <name evidence="12" type="ORF">OZ401_002157</name>
</gene>
<feature type="region of interest" description="Disordered" evidence="8">
    <location>
        <begin position="1"/>
        <end position="56"/>
    </location>
</feature>
<dbReference type="PANTHER" id="PTHR37820:SF1">
    <property type="entry name" value="CELL DIVISION PROTEIN FTSQ"/>
    <property type="match status" value="1"/>
</dbReference>
<keyword evidence="5 9" id="KW-1133">Transmembrane helix</keyword>
<dbReference type="PANTHER" id="PTHR37820">
    <property type="entry name" value="CELL DIVISION PROTEIN DIVIB"/>
    <property type="match status" value="1"/>
</dbReference>
<evidence type="ECO:0000256" key="4">
    <source>
        <dbReference type="ARBA" id="ARBA00022692"/>
    </source>
</evidence>
<keyword evidence="3" id="KW-0132">Cell division</keyword>
<evidence type="ECO:0000313" key="12">
    <source>
        <dbReference type="EMBL" id="WJW66361.1"/>
    </source>
</evidence>
<feature type="domain" description="POTRA" evidence="10">
    <location>
        <begin position="106"/>
        <end position="173"/>
    </location>
</feature>
<organism evidence="11 13">
    <name type="scientific">Candidatus Chlorohelix allophototropha</name>
    <dbReference type="NCBI Taxonomy" id="3003348"/>
    <lineage>
        <taxon>Bacteria</taxon>
        <taxon>Bacillati</taxon>
        <taxon>Chloroflexota</taxon>
        <taxon>Chloroflexia</taxon>
        <taxon>Candidatus Chloroheliales</taxon>
        <taxon>Candidatus Chloroheliaceae</taxon>
        <taxon>Candidatus Chlorohelix</taxon>
    </lineage>
</organism>
<feature type="compositionally biased region" description="Basic residues" evidence="8">
    <location>
        <begin position="1"/>
        <end position="12"/>
    </location>
</feature>
<dbReference type="PROSITE" id="PS51779">
    <property type="entry name" value="POTRA"/>
    <property type="match status" value="1"/>
</dbReference>
<keyword evidence="2" id="KW-1003">Cell membrane</keyword>
<feature type="compositionally biased region" description="Basic residues" evidence="8">
    <location>
        <begin position="44"/>
        <end position="53"/>
    </location>
</feature>
<feature type="compositionally biased region" description="Basic and acidic residues" evidence="8">
    <location>
        <begin position="32"/>
        <end position="43"/>
    </location>
</feature>
<protein>
    <submittedName>
        <fullName evidence="11">FtsQ-type POTRA domain-containing protein</fullName>
    </submittedName>
</protein>
<evidence type="ECO:0000259" key="10">
    <source>
        <dbReference type="PROSITE" id="PS51779"/>
    </source>
</evidence>
<name>A0A8T7LR48_9CHLR</name>
<proteinExistence type="predicted"/>
<evidence type="ECO:0000313" key="14">
    <source>
        <dbReference type="Proteomes" id="UP001431572"/>
    </source>
</evidence>
<sequence length="311" mass="34650">MSSRGPRYRSRVPRSSNEEPSYTSSRYTRPQVRIERPEFEKVKPTRKKKKKPERVKLTSTVLSGVRGSRRFSDTLKADFKSGRIPLLVGLVLALGLVYWILTASNFKMTNIKVTGSKYLDAKAVIDTTGANQQNYFLLKEDDIAAKLRQKPYILDVKVTKALPNELRIEVIERKTGAVWKIGDMYYMVDPDGVILESSAQPRSDASTLPVINSLDTTQKKVGEKVEGVAVSSAAPILDRLQTEGIKITSLDYSPTTGLIVVGNGKTGTWKALFGTDAELDKKINLLKALQARTDLKWSLADLRFTDKPVIS</sequence>
<keyword evidence="6 9" id="KW-0472">Membrane</keyword>
<dbReference type="InterPro" id="IPR050487">
    <property type="entry name" value="FtsQ_DivIB"/>
</dbReference>
<reference evidence="11 13" key="1">
    <citation type="submission" date="2020-06" db="EMBL/GenBank/DDBJ databases">
        <title>Anoxygenic phototrophic Chloroflexota member uses a Type I reaction center.</title>
        <authorList>
            <person name="Tsuji J.M."/>
            <person name="Shaw N.A."/>
            <person name="Nagashima S."/>
            <person name="Venkiteswaran J."/>
            <person name="Schiff S.L."/>
            <person name="Hanada S."/>
            <person name="Tank M."/>
            <person name="Neufeld J.D."/>
        </authorList>
    </citation>
    <scope>NUCLEOTIDE SEQUENCE [LARGE SCALE GENOMIC DNA]</scope>
    <source>
        <strain evidence="11">L227-S17</strain>
    </source>
</reference>
<dbReference type="GO" id="GO:0051301">
    <property type="term" value="P:cell division"/>
    <property type="evidence" value="ECO:0007669"/>
    <property type="project" value="UniProtKB-KW"/>
</dbReference>
<evidence type="ECO:0000313" key="13">
    <source>
        <dbReference type="Proteomes" id="UP000521676"/>
    </source>
</evidence>
<evidence type="ECO:0000256" key="1">
    <source>
        <dbReference type="ARBA" id="ARBA00004370"/>
    </source>
</evidence>